<feature type="transmembrane region" description="Helical" evidence="1">
    <location>
        <begin position="184"/>
        <end position="201"/>
    </location>
</feature>
<dbReference type="AlphaFoldDB" id="A0A4R4FB27"/>
<dbReference type="Proteomes" id="UP000295710">
    <property type="component" value="Unassembled WGS sequence"/>
</dbReference>
<organism evidence="2 3">
    <name type="scientific">Extibacter muris</name>
    <dbReference type="NCBI Taxonomy" id="1796622"/>
    <lineage>
        <taxon>Bacteria</taxon>
        <taxon>Bacillati</taxon>
        <taxon>Bacillota</taxon>
        <taxon>Clostridia</taxon>
        <taxon>Lachnospirales</taxon>
        <taxon>Lachnospiraceae</taxon>
        <taxon>Extibacter</taxon>
    </lineage>
</organism>
<feature type="transmembrane region" description="Helical" evidence="1">
    <location>
        <begin position="87"/>
        <end position="109"/>
    </location>
</feature>
<sequence>MERYLQIGKVNIKHNILPHLLVTAAILCLSPLVLGVSNLEAPDTAKVLEMYVALTGIILLTPVFLPEQNKDLRDLVYSKYMKASSVYLVRILEAVAAMGFFLGIYVWMLHNNNCQMDVLKYYGGTMAEMLFLGGLGILCYGLFDNLIIGYMVPIFYYIVAMGSGDKYLKMLYPFSMAKGSYEEKIYLLIAGVVMLAAGVALRSRRFR</sequence>
<accession>A0A4R4FB27</accession>
<protein>
    <submittedName>
        <fullName evidence="2">Uncharacterized protein</fullName>
    </submittedName>
</protein>
<evidence type="ECO:0000256" key="1">
    <source>
        <dbReference type="SAM" id="Phobius"/>
    </source>
</evidence>
<keyword evidence="1" id="KW-0472">Membrane</keyword>
<dbReference type="EMBL" id="SMMX01000015">
    <property type="protein sequence ID" value="TDA20794.1"/>
    <property type="molecule type" value="Genomic_DNA"/>
</dbReference>
<name>A0A4R4FB27_9FIRM</name>
<reference evidence="2 3" key="1">
    <citation type="journal article" date="2016" name="Nat. Microbiol.">
        <title>The Mouse Intestinal Bacterial Collection (miBC) provides host-specific insight into cultured diversity and functional potential of the gut microbiota.</title>
        <authorList>
            <person name="Lagkouvardos I."/>
            <person name="Pukall R."/>
            <person name="Abt B."/>
            <person name="Foesel B.U."/>
            <person name="Meier-Kolthoff J.P."/>
            <person name="Kumar N."/>
            <person name="Bresciani A."/>
            <person name="Martinez I."/>
            <person name="Just S."/>
            <person name="Ziegler C."/>
            <person name="Brugiroux S."/>
            <person name="Garzetti D."/>
            <person name="Wenning M."/>
            <person name="Bui T.P."/>
            <person name="Wang J."/>
            <person name="Hugenholtz F."/>
            <person name="Plugge C.M."/>
            <person name="Peterson D.A."/>
            <person name="Hornef M.W."/>
            <person name="Baines J.F."/>
            <person name="Smidt H."/>
            <person name="Walter J."/>
            <person name="Kristiansen K."/>
            <person name="Nielsen H.B."/>
            <person name="Haller D."/>
            <person name="Overmann J."/>
            <person name="Stecher B."/>
            <person name="Clavel T."/>
        </authorList>
    </citation>
    <scope>NUCLEOTIDE SEQUENCE [LARGE SCALE GENOMIC DNA]</scope>
    <source>
        <strain evidence="2 3">DSM 28560</strain>
    </source>
</reference>
<dbReference type="RefSeq" id="WP_132279714.1">
    <property type="nucleotide sequence ID" value="NZ_JAOBST010000015.1"/>
</dbReference>
<keyword evidence="1" id="KW-0812">Transmembrane</keyword>
<evidence type="ECO:0000313" key="2">
    <source>
        <dbReference type="EMBL" id="TDA20794.1"/>
    </source>
</evidence>
<feature type="transmembrane region" description="Helical" evidence="1">
    <location>
        <begin position="16"/>
        <end position="36"/>
    </location>
</feature>
<proteinExistence type="predicted"/>
<keyword evidence="3" id="KW-1185">Reference proteome</keyword>
<gene>
    <name evidence="2" type="ORF">E1963_15170</name>
</gene>
<feature type="transmembrane region" description="Helical" evidence="1">
    <location>
        <begin position="48"/>
        <end position="66"/>
    </location>
</feature>
<feature type="transmembrane region" description="Helical" evidence="1">
    <location>
        <begin position="121"/>
        <end position="140"/>
    </location>
</feature>
<feature type="transmembrane region" description="Helical" evidence="1">
    <location>
        <begin position="147"/>
        <end position="164"/>
    </location>
</feature>
<comment type="caution">
    <text evidence="2">The sequence shown here is derived from an EMBL/GenBank/DDBJ whole genome shotgun (WGS) entry which is preliminary data.</text>
</comment>
<keyword evidence="1" id="KW-1133">Transmembrane helix</keyword>
<evidence type="ECO:0000313" key="3">
    <source>
        <dbReference type="Proteomes" id="UP000295710"/>
    </source>
</evidence>